<sequence length="174" mass="19922">MKLAKAIASNRVSFRTVSIEILHLAGDNSTTGEKHTLVFFHAFMEDDSACNYAIQEIIFSESTDDETRSFLASLYALQECLIFLESMDITLNIPDGAIISKLQRVLSQQPDFESTHDQINQEEYTRMYGDWERLIRISSVFKLLGAYINIQGRDTRSAEVLQNYRRIASLYMCS</sequence>
<comment type="caution">
    <text evidence="1">The sequence shown here is derived from an EMBL/GenBank/DDBJ whole genome shotgun (WGS) entry which is preliminary data.</text>
</comment>
<gene>
    <name evidence="1" type="ORF">TWF788_003242</name>
</gene>
<evidence type="ECO:0000313" key="2">
    <source>
        <dbReference type="Proteomes" id="UP000479691"/>
    </source>
</evidence>
<evidence type="ECO:0000313" key="1">
    <source>
        <dbReference type="EMBL" id="KAF3186377.1"/>
    </source>
</evidence>
<reference evidence="1 2" key="1">
    <citation type="submission" date="2019-06" db="EMBL/GenBank/DDBJ databases">
        <authorList>
            <person name="Palmer J.M."/>
        </authorList>
    </citation>
    <scope>NUCLEOTIDE SEQUENCE [LARGE SCALE GENOMIC DNA]</scope>
    <source>
        <strain evidence="1 2">TWF788</strain>
    </source>
</reference>
<protein>
    <submittedName>
        <fullName evidence="1">Uncharacterized protein</fullName>
    </submittedName>
</protein>
<proteinExistence type="predicted"/>
<accession>A0A7C8U3L8</accession>
<dbReference type="AlphaFoldDB" id="A0A7C8U3L8"/>
<dbReference type="Proteomes" id="UP000479691">
    <property type="component" value="Unassembled WGS sequence"/>
</dbReference>
<dbReference type="EMBL" id="JAABOE010000017">
    <property type="protein sequence ID" value="KAF3186377.1"/>
    <property type="molecule type" value="Genomic_DNA"/>
</dbReference>
<organism evidence="1 2">
    <name type="scientific">Orbilia oligospora</name>
    <name type="common">Nematode-trapping fungus</name>
    <name type="synonym">Arthrobotrys oligospora</name>
    <dbReference type="NCBI Taxonomy" id="2813651"/>
    <lineage>
        <taxon>Eukaryota</taxon>
        <taxon>Fungi</taxon>
        <taxon>Dikarya</taxon>
        <taxon>Ascomycota</taxon>
        <taxon>Pezizomycotina</taxon>
        <taxon>Orbiliomycetes</taxon>
        <taxon>Orbiliales</taxon>
        <taxon>Orbiliaceae</taxon>
        <taxon>Orbilia</taxon>
    </lineage>
</organism>
<name>A0A7C8U3L8_ORBOL</name>